<accession>A0ABT6LG14</accession>
<reference evidence="3 4" key="1">
    <citation type="submission" date="2023-04" db="EMBL/GenBank/DDBJ databases">
        <title>Forest soil microbial communities from Buena Vista Peninsula, Colon Province, Panama.</title>
        <authorList>
            <person name="Bouskill N."/>
        </authorList>
    </citation>
    <scope>NUCLEOTIDE SEQUENCE [LARGE SCALE GENOMIC DNA]</scope>
    <source>
        <strain evidence="3 4">GGS1</strain>
    </source>
</reference>
<keyword evidence="4" id="KW-1185">Reference proteome</keyword>
<dbReference type="Pfam" id="PF13560">
    <property type="entry name" value="HTH_31"/>
    <property type="match status" value="1"/>
</dbReference>
<proteinExistence type="predicted"/>
<evidence type="ECO:0000259" key="2">
    <source>
        <dbReference type="PROSITE" id="PS50943"/>
    </source>
</evidence>
<evidence type="ECO:0000313" key="4">
    <source>
        <dbReference type="Proteomes" id="UP001160499"/>
    </source>
</evidence>
<organism evidence="3 4">
    <name type="scientific">Streptomyces pseudovenezuelae</name>
    <dbReference type="NCBI Taxonomy" id="67350"/>
    <lineage>
        <taxon>Bacteria</taxon>
        <taxon>Bacillati</taxon>
        <taxon>Actinomycetota</taxon>
        <taxon>Actinomycetes</taxon>
        <taxon>Kitasatosporales</taxon>
        <taxon>Streptomycetaceae</taxon>
        <taxon>Streptomyces</taxon>
        <taxon>Streptomyces aurantiacus group</taxon>
    </lineage>
</organism>
<sequence length="341" mass="38374">MRLRAVGSKCQTRGTGSEELGTGRQVPGIGILFAGMTAGGAGTVATKTGPTIRRMQLGQELRRLRQNAVSDDGDGRGLTLAQAVQGLGFTESKLYRVENGLTGLPKTQDLKVLLERYGVDDPDDVEFLLEIHKNSLDRGWWSPYRSFMPSGFGMSVGLEGDAKILRVYEPCVMYGLFQTDAYARAQFEIAKPIDERTTEFVERNIEIRMRRKEVITRSVRPVEVHAILEEAAVRRVYGGPDVMREQYEYLAELTSLDHVTVQILPWSQPVYRSPESFVLMEFESPLPTIVSKDGQDTVSLTDKDTELWRYSRRFDAMRAGAPGPRDTTDFLKQLAREMERP</sequence>
<name>A0ABT6LG14_9ACTN</name>
<comment type="caution">
    <text evidence="3">The sequence shown here is derived from an EMBL/GenBank/DDBJ whole genome shotgun (WGS) entry which is preliminary data.</text>
</comment>
<evidence type="ECO:0000313" key="3">
    <source>
        <dbReference type="EMBL" id="MDH6215233.1"/>
    </source>
</evidence>
<dbReference type="InterPro" id="IPR001387">
    <property type="entry name" value="Cro/C1-type_HTH"/>
</dbReference>
<dbReference type="InterPro" id="IPR010982">
    <property type="entry name" value="Lambda_DNA-bd_dom_sf"/>
</dbReference>
<dbReference type="Gene3D" id="1.10.260.40">
    <property type="entry name" value="lambda repressor-like DNA-binding domains"/>
    <property type="match status" value="1"/>
</dbReference>
<feature type="domain" description="HTH cro/C1-type" evidence="2">
    <location>
        <begin position="76"/>
        <end position="125"/>
    </location>
</feature>
<dbReference type="EMBL" id="JARXVH010000003">
    <property type="protein sequence ID" value="MDH6215233.1"/>
    <property type="molecule type" value="Genomic_DNA"/>
</dbReference>
<feature type="region of interest" description="Disordered" evidence="1">
    <location>
        <begin position="1"/>
        <end position="21"/>
    </location>
</feature>
<dbReference type="CDD" id="cd00093">
    <property type="entry name" value="HTH_XRE"/>
    <property type="match status" value="1"/>
</dbReference>
<protein>
    <recommendedName>
        <fullName evidence="2">HTH cro/C1-type domain-containing protein</fullName>
    </recommendedName>
</protein>
<dbReference type="Proteomes" id="UP001160499">
    <property type="component" value="Unassembled WGS sequence"/>
</dbReference>
<dbReference type="InterPro" id="IPR043917">
    <property type="entry name" value="DUF5753"/>
</dbReference>
<dbReference type="PROSITE" id="PS50943">
    <property type="entry name" value="HTH_CROC1"/>
    <property type="match status" value="1"/>
</dbReference>
<gene>
    <name evidence="3" type="ORF">M2283_002516</name>
</gene>
<dbReference type="Pfam" id="PF19054">
    <property type="entry name" value="DUF5753"/>
    <property type="match status" value="1"/>
</dbReference>
<evidence type="ECO:0000256" key="1">
    <source>
        <dbReference type="SAM" id="MobiDB-lite"/>
    </source>
</evidence>
<dbReference type="SMART" id="SM00530">
    <property type="entry name" value="HTH_XRE"/>
    <property type="match status" value="1"/>
</dbReference>